<keyword evidence="1" id="KW-0472">Membrane</keyword>
<dbReference type="AlphaFoldDB" id="A0A562MW94"/>
<dbReference type="EMBL" id="VLKT01000056">
    <property type="protein sequence ID" value="TWI24179.1"/>
    <property type="molecule type" value="Genomic_DNA"/>
</dbReference>
<protein>
    <recommendedName>
        <fullName evidence="4">Sulphur transport domain-containing protein</fullName>
    </recommendedName>
</protein>
<evidence type="ECO:0000313" key="3">
    <source>
        <dbReference type="Proteomes" id="UP000317122"/>
    </source>
</evidence>
<dbReference type="OrthoDB" id="8445931at2"/>
<evidence type="ECO:0000256" key="1">
    <source>
        <dbReference type="SAM" id="Phobius"/>
    </source>
</evidence>
<feature type="transmembrane region" description="Helical" evidence="1">
    <location>
        <begin position="20"/>
        <end position="38"/>
    </location>
</feature>
<feature type="transmembrane region" description="Helical" evidence="1">
    <location>
        <begin position="211"/>
        <end position="237"/>
    </location>
</feature>
<reference evidence="2 3" key="1">
    <citation type="journal article" date="2015" name="Stand. Genomic Sci.">
        <title>Genomic Encyclopedia of Bacterial and Archaeal Type Strains, Phase III: the genomes of soil and plant-associated and newly described type strains.</title>
        <authorList>
            <person name="Whitman W.B."/>
            <person name="Woyke T."/>
            <person name="Klenk H.P."/>
            <person name="Zhou Y."/>
            <person name="Lilburn T.G."/>
            <person name="Beck B.J."/>
            <person name="De Vos P."/>
            <person name="Vandamme P."/>
            <person name="Eisen J.A."/>
            <person name="Garrity G."/>
            <person name="Hugenholtz P."/>
            <person name="Kyrpides N.C."/>
        </authorList>
    </citation>
    <scope>NUCLEOTIDE SEQUENCE [LARGE SCALE GENOMIC DNA]</scope>
    <source>
        <strain evidence="2 3">CGMCC 1.2546</strain>
    </source>
</reference>
<comment type="caution">
    <text evidence="2">The sequence shown here is derived from an EMBL/GenBank/DDBJ whole genome shotgun (WGS) entry which is preliminary data.</text>
</comment>
<evidence type="ECO:0000313" key="2">
    <source>
        <dbReference type="EMBL" id="TWI24179.1"/>
    </source>
</evidence>
<sequence length="325" mass="34035">MSEFLVNITGSGPAAATMKIWAGIALLGVLGFVLGFALNQGSICTVIATRELVSEKRPARFIVLVEGAVLAALVYAILKASPTMPQGWLPLAYLVPAAMLFGLGTYLNGACVFGSVGHIGNGEIDFGFAFLGIFAVFYAESLFDLVPDQPPTSASLPVGPALIALALLAVLALRFGVSRRSESNFMRLTLSMGAIGITFTLVAIFEPGFSITAPIGSIVSIPVAGAVISVCMFAGSFASARFMRRRFTLKWPTVKTAVRRTLAGTLMGLGALLIPGGNDTLLMIGLPMGAWQAVLAYVLFVATLAVLIAKFGSMAKSWSCGDTKR</sequence>
<dbReference type="RefSeq" id="WP_145722289.1">
    <property type="nucleotide sequence ID" value="NZ_BSPF01000032.1"/>
</dbReference>
<keyword evidence="1" id="KW-1133">Transmembrane helix</keyword>
<organism evidence="2 3">
    <name type="scientific">Mesorhizobium tianshanense</name>
    <dbReference type="NCBI Taxonomy" id="39844"/>
    <lineage>
        <taxon>Bacteria</taxon>
        <taxon>Pseudomonadati</taxon>
        <taxon>Pseudomonadota</taxon>
        <taxon>Alphaproteobacteria</taxon>
        <taxon>Hyphomicrobiales</taxon>
        <taxon>Phyllobacteriaceae</taxon>
        <taxon>Mesorhizobium</taxon>
    </lineage>
</organism>
<name>A0A562MW94_9HYPH</name>
<evidence type="ECO:0008006" key="4">
    <source>
        <dbReference type="Google" id="ProtNLM"/>
    </source>
</evidence>
<keyword evidence="1" id="KW-0812">Transmembrane</keyword>
<proteinExistence type="predicted"/>
<feature type="transmembrane region" description="Helical" evidence="1">
    <location>
        <begin position="257"/>
        <end position="277"/>
    </location>
</feature>
<feature type="transmembrane region" description="Helical" evidence="1">
    <location>
        <begin position="90"/>
        <end position="114"/>
    </location>
</feature>
<feature type="transmembrane region" description="Helical" evidence="1">
    <location>
        <begin position="59"/>
        <end position="78"/>
    </location>
</feature>
<gene>
    <name evidence="2" type="ORF">IQ26_06319</name>
</gene>
<feature type="transmembrane region" description="Helical" evidence="1">
    <location>
        <begin position="126"/>
        <end position="143"/>
    </location>
</feature>
<feature type="transmembrane region" description="Helical" evidence="1">
    <location>
        <begin position="155"/>
        <end position="173"/>
    </location>
</feature>
<dbReference type="Proteomes" id="UP000317122">
    <property type="component" value="Unassembled WGS sequence"/>
</dbReference>
<dbReference type="Pfam" id="PF04143">
    <property type="entry name" value="Sulf_transp"/>
    <property type="match status" value="2"/>
</dbReference>
<feature type="transmembrane region" description="Helical" evidence="1">
    <location>
        <begin position="289"/>
        <end position="309"/>
    </location>
</feature>
<feature type="transmembrane region" description="Helical" evidence="1">
    <location>
        <begin position="185"/>
        <end position="205"/>
    </location>
</feature>
<accession>A0A562MW94</accession>
<keyword evidence="3" id="KW-1185">Reference proteome</keyword>
<dbReference type="InterPro" id="IPR007272">
    <property type="entry name" value="Sulf_transp_TsuA/YedE"/>
</dbReference>